<proteinExistence type="inferred from homology"/>
<evidence type="ECO:0000313" key="7">
    <source>
        <dbReference type="EMBL" id="KAK4470729.1"/>
    </source>
</evidence>
<dbReference type="SUPFAM" id="SSF46689">
    <property type="entry name" value="Homeodomain-like"/>
    <property type="match status" value="1"/>
</dbReference>
<comment type="subcellular location">
    <subcellularLocation>
        <location evidence="1 3 4">Nucleus</location>
    </subcellularLocation>
</comment>
<feature type="compositionally biased region" description="Low complexity" evidence="5">
    <location>
        <begin position="613"/>
        <end position="624"/>
    </location>
</feature>
<evidence type="ECO:0000259" key="6">
    <source>
        <dbReference type="PROSITE" id="PS50071"/>
    </source>
</evidence>
<dbReference type="PANTHER" id="PTHR45874:SF4">
    <property type="entry name" value="HOMEOBOX PROTEIN ABDOMINAL-B"/>
    <property type="match status" value="1"/>
</dbReference>
<accession>A0AAE1ZC01</accession>
<dbReference type="Pfam" id="PF00046">
    <property type="entry name" value="Homeodomain"/>
    <property type="match status" value="1"/>
</dbReference>
<dbReference type="GO" id="GO:0000978">
    <property type="term" value="F:RNA polymerase II cis-regulatory region sequence-specific DNA binding"/>
    <property type="evidence" value="ECO:0007669"/>
    <property type="project" value="TreeGrafter"/>
</dbReference>
<dbReference type="SMART" id="SM00389">
    <property type="entry name" value="HOX"/>
    <property type="match status" value="1"/>
</dbReference>
<reference evidence="7" key="2">
    <citation type="journal article" date="2023" name="Infect Dis Poverty">
        <title>Chromosome-scale genome of the human blood fluke Schistosoma mekongi and its implications for public health.</title>
        <authorList>
            <person name="Zhou M."/>
            <person name="Xu L."/>
            <person name="Xu D."/>
            <person name="Chen W."/>
            <person name="Khan J."/>
            <person name="Hu Y."/>
            <person name="Huang H."/>
            <person name="Wei H."/>
            <person name="Zhang Y."/>
            <person name="Chusongsang P."/>
            <person name="Tanasarnprasert K."/>
            <person name="Hu X."/>
            <person name="Limpanont Y."/>
            <person name="Lv Z."/>
        </authorList>
    </citation>
    <scope>NUCLEOTIDE SEQUENCE</scope>
    <source>
        <strain evidence="7">LV_2022a</strain>
    </source>
</reference>
<keyword evidence="3 4" id="KW-0539">Nucleus</keyword>
<keyword evidence="3 4" id="KW-0238">DNA-binding</keyword>
<keyword evidence="8" id="KW-1185">Reference proteome</keyword>
<organism evidence="7 8">
    <name type="scientific">Schistosoma mekongi</name>
    <name type="common">Parasitic worm</name>
    <dbReference type="NCBI Taxonomy" id="38744"/>
    <lineage>
        <taxon>Eukaryota</taxon>
        <taxon>Metazoa</taxon>
        <taxon>Spiralia</taxon>
        <taxon>Lophotrochozoa</taxon>
        <taxon>Platyhelminthes</taxon>
        <taxon>Trematoda</taxon>
        <taxon>Digenea</taxon>
        <taxon>Strigeidida</taxon>
        <taxon>Schistosomatoidea</taxon>
        <taxon>Schistosomatidae</taxon>
        <taxon>Schistosoma</taxon>
    </lineage>
</organism>
<dbReference type="GO" id="GO:0005634">
    <property type="term" value="C:nucleus"/>
    <property type="evidence" value="ECO:0007669"/>
    <property type="project" value="UniProtKB-SubCell"/>
</dbReference>
<evidence type="ECO:0000256" key="3">
    <source>
        <dbReference type="PROSITE-ProRule" id="PRU00108"/>
    </source>
</evidence>
<protein>
    <recommendedName>
        <fullName evidence="6">Homeobox domain-containing protein</fullName>
    </recommendedName>
</protein>
<reference evidence="7" key="1">
    <citation type="submission" date="2022-04" db="EMBL/GenBank/DDBJ databases">
        <authorList>
            <person name="Xu L."/>
            <person name="Lv Z."/>
        </authorList>
    </citation>
    <scope>NUCLEOTIDE SEQUENCE</scope>
    <source>
        <strain evidence="7">LV_2022a</strain>
    </source>
</reference>
<evidence type="ECO:0000256" key="1">
    <source>
        <dbReference type="ARBA" id="ARBA00004123"/>
    </source>
</evidence>
<dbReference type="InterPro" id="IPR009057">
    <property type="entry name" value="Homeodomain-like_sf"/>
</dbReference>
<dbReference type="PANTHER" id="PTHR45874">
    <property type="entry name" value="HOMEOBOX PROTEIN ABDOMINAL-B"/>
    <property type="match status" value="1"/>
</dbReference>
<name>A0AAE1ZC01_SCHME</name>
<gene>
    <name evidence="7" type="ORF">MN116_006255</name>
</gene>
<evidence type="ECO:0000256" key="2">
    <source>
        <dbReference type="ARBA" id="ARBA00006317"/>
    </source>
</evidence>
<dbReference type="InterPro" id="IPR046333">
    <property type="entry name" value="HXA10/ABDB-like"/>
</dbReference>
<feature type="region of interest" description="Disordered" evidence="5">
    <location>
        <begin position="613"/>
        <end position="633"/>
    </location>
</feature>
<sequence>MELETISSITLDSTSNCTDLRRGQCDYQSVTIMQKNNLNTCNLNSSVCEFYDPSITQHLETTNMDINKNNNVNNSVHGKAKYNHQVSSTFSSPTSPFSSKLSLPSSHFTMNTTKPPKTTTTNNYTDNTVAKSPILLSNNRLTDLISNRYANTESSSKEAVQVNAGDFSVNSPTSLINVKNNRSVQMDNEPIYYDHVLANKYLNEYKNPVQSTFISAPITTSIHPVNITSSTSSSSSCMTGVSSSLTETIIINNTSLSAILQQPRMKALSKTPSPPVSTTGDINKQYLSTEVEFSKFPNLTENRSNYSKLLITEVSCHTKDNHSSPNSQCKPDLNAKPLMNASLMIESSLLSTTRPSVASSSPSSISSISVYPINTVINTDEPNHSIHDLYYNKPTAITPYRCTEITETGSTTTTTTTCSVDFPVSSTFLNNPSVATGISLLSKSSSSLIDHSTKAISKIGNNNNNNINDLNKFNVYHLQNPYVLPNLDNSKFSVQSYLEQFPINSTKCVTTCSTNVTFSTNTTNTVKHINTNNNCINSVNINVTNSNINVNDDANDTDSGGNDGNSAVLQSYQYHQQQQKKSAGTLSTFPTPLPVVHETMNDHDGTMNNLPLSPTTATTSTPTLPHRHNHHHHQHHNLYPQHHLHRHHLNNPYLNNLPMKLPTFDLTSSASPSLSLISTPTVATLTGTSLSCANLQTTYFPYSFVGNNIHNNSNSNITHMQNNNTIIHHNLTDRMNTVCDELIPSDCRSSGGEARSRKKRKPYTRYQTMVLENEFMGNAYITRQKRWEISCKLHLTERQILRNKERMVDREGKVSILTFVSIGVMENGIIIMIIMDTMNALKASYYDNISR</sequence>
<dbReference type="CDD" id="cd00086">
    <property type="entry name" value="homeodomain"/>
    <property type="match status" value="1"/>
</dbReference>
<dbReference type="PROSITE" id="PS50071">
    <property type="entry name" value="HOMEOBOX_2"/>
    <property type="match status" value="1"/>
</dbReference>
<feature type="domain" description="Homeobox" evidence="6">
    <location>
        <begin position="754"/>
        <end position="800"/>
    </location>
</feature>
<dbReference type="GO" id="GO:0000981">
    <property type="term" value="F:DNA-binding transcription factor activity, RNA polymerase II-specific"/>
    <property type="evidence" value="ECO:0007669"/>
    <property type="project" value="TreeGrafter"/>
</dbReference>
<dbReference type="EMBL" id="JALJAT010000004">
    <property type="protein sequence ID" value="KAK4470729.1"/>
    <property type="molecule type" value="Genomic_DNA"/>
</dbReference>
<evidence type="ECO:0000256" key="4">
    <source>
        <dbReference type="RuleBase" id="RU000682"/>
    </source>
</evidence>
<dbReference type="Gene3D" id="1.10.10.60">
    <property type="entry name" value="Homeodomain-like"/>
    <property type="match status" value="1"/>
</dbReference>
<dbReference type="AlphaFoldDB" id="A0AAE1ZC01"/>
<feature type="DNA-binding region" description="Homeobox" evidence="3">
    <location>
        <begin position="756"/>
        <end position="801"/>
    </location>
</feature>
<evidence type="ECO:0000256" key="5">
    <source>
        <dbReference type="SAM" id="MobiDB-lite"/>
    </source>
</evidence>
<keyword evidence="3 4" id="KW-0371">Homeobox</keyword>
<comment type="similarity">
    <text evidence="2">Belongs to the Abd-B homeobox family.</text>
</comment>
<comment type="caution">
    <text evidence="7">The sequence shown here is derived from an EMBL/GenBank/DDBJ whole genome shotgun (WGS) entry which is preliminary data.</text>
</comment>
<feature type="region of interest" description="Disordered" evidence="5">
    <location>
        <begin position="101"/>
        <end position="126"/>
    </location>
</feature>
<dbReference type="InterPro" id="IPR001356">
    <property type="entry name" value="HD"/>
</dbReference>
<evidence type="ECO:0000313" key="8">
    <source>
        <dbReference type="Proteomes" id="UP001292079"/>
    </source>
</evidence>
<dbReference type="Proteomes" id="UP001292079">
    <property type="component" value="Unassembled WGS sequence"/>
</dbReference>